<sequence length="79" mass="9389">MISHTYDQISDRTSGSNSRAALNDCRIKCRNFAWRILHHKIRKAYYRNLHSGSDCTVDLTRMHLLTQRYTRNTLEKNAY</sequence>
<evidence type="ECO:0008006" key="3">
    <source>
        <dbReference type="Google" id="ProtNLM"/>
    </source>
</evidence>
<evidence type="ECO:0000313" key="2">
    <source>
        <dbReference type="Proteomes" id="UP001458880"/>
    </source>
</evidence>
<dbReference type="AlphaFoldDB" id="A0AAW1JHX1"/>
<protein>
    <recommendedName>
        <fullName evidence="3">Reverse transcriptase</fullName>
    </recommendedName>
</protein>
<evidence type="ECO:0000313" key="1">
    <source>
        <dbReference type="EMBL" id="KAK9702805.1"/>
    </source>
</evidence>
<gene>
    <name evidence="1" type="ORF">QE152_g29712</name>
</gene>
<reference evidence="1 2" key="1">
    <citation type="journal article" date="2024" name="BMC Genomics">
        <title>De novo assembly and annotation of Popillia japonica's genome with initial clues to its potential as an invasive pest.</title>
        <authorList>
            <person name="Cucini C."/>
            <person name="Boschi S."/>
            <person name="Funari R."/>
            <person name="Cardaioli E."/>
            <person name="Iannotti N."/>
            <person name="Marturano G."/>
            <person name="Paoli F."/>
            <person name="Bruttini M."/>
            <person name="Carapelli A."/>
            <person name="Frati F."/>
            <person name="Nardi F."/>
        </authorList>
    </citation>
    <scope>NUCLEOTIDE SEQUENCE [LARGE SCALE GENOMIC DNA]</scope>
    <source>
        <strain evidence="1">DMR45628</strain>
    </source>
</reference>
<accession>A0AAW1JHX1</accession>
<proteinExistence type="predicted"/>
<keyword evidence="2" id="KW-1185">Reference proteome</keyword>
<organism evidence="1 2">
    <name type="scientific">Popillia japonica</name>
    <name type="common">Japanese beetle</name>
    <dbReference type="NCBI Taxonomy" id="7064"/>
    <lineage>
        <taxon>Eukaryota</taxon>
        <taxon>Metazoa</taxon>
        <taxon>Ecdysozoa</taxon>
        <taxon>Arthropoda</taxon>
        <taxon>Hexapoda</taxon>
        <taxon>Insecta</taxon>
        <taxon>Pterygota</taxon>
        <taxon>Neoptera</taxon>
        <taxon>Endopterygota</taxon>
        <taxon>Coleoptera</taxon>
        <taxon>Polyphaga</taxon>
        <taxon>Scarabaeiformia</taxon>
        <taxon>Scarabaeidae</taxon>
        <taxon>Rutelinae</taxon>
        <taxon>Popillia</taxon>
    </lineage>
</organism>
<name>A0AAW1JHX1_POPJA</name>
<comment type="caution">
    <text evidence="1">The sequence shown here is derived from an EMBL/GenBank/DDBJ whole genome shotgun (WGS) entry which is preliminary data.</text>
</comment>
<dbReference type="Proteomes" id="UP001458880">
    <property type="component" value="Unassembled WGS sequence"/>
</dbReference>
<dbReference type="EMBL" id="JASPKY010000383">
    <property type="protein sequence ID" value="KAK9702805.1"/>
    <property type="molecule type" value="Genomic_DNA"/>
</dbReference>